<dbReference type="InterPro" id="IPR000868">
    <property type="entry name" value="Isochorismatase-like_dom"/>
</dbReference>
<dbReference type="Proteomes" id="UP000538196">
    <property type="component" value="Unassembled WGS sequence"/>
</dbReference>
<name>A0A7W4UTG3_LEIAQ</name>
<reference evidence="3 4" key="1">
    <citation type="submission" date="2020-08" db="EMBL/GenBank/DDBJ databases">
        <title>Sequencing the genomes of 1000 actinobacteria strains.</title>
        <authorList>
            <person name="Klenk H.-P."/>
        </authorList>
    </citation>
    <scope>NUCLEOTIDE SEQUENCE [LARGE SCALE GENOMIC DNA]</scope>
    <source>
        <strain evidence="3 4">DSM 20146</strain>
    </source>
</reference>
<protein>
    <submittedName>
        <fullName evidence="3">Nicotinamidase-related amidase</fullName>
    </submittedName>
</protein>
<feature type="domain" description="Isochorismatase-like" evidence="2">
    <location>
        <begin position="7"/>
        <end position="147"/>
    </location>
</feature>
<dbReference type="SUPFAM" id="SSF52499">
    <property type="entry name" value="Isochorismatase-like hydrolases"/>
    <property type="match status" value="1"/>
</dbReference>
<evidence type="ECO:0000313" key="4">
    <source>
        <dbReference type="Proteomes" id="UP000538196"/>
    </source>
</evidence>
<dbReference type="PANTHER" id="PTHR43540:SF1">
    <property type="entry name" value="ISOCHORISMATASE HYDROLASE"/>
    <property type="match status" value="1"/>
</dbReference>
<evidence type="ECO:0000313" key="3">
    <source>
        <dbReference type="EMBL" id="MBB2965727.1"/>
    </source>
</evidence>
<dbReference type="GO" id="GO:0016787">
    <property type="term" value="F:hydrolase activity"/>
    <property type="evidence" value="ECO:0007669"/>
    <property type="project" value="UniProtKB-KW"/>
</dbReference>
<accession>A0A7W4UTG3</accession>
<comment type="caution">
    <text evidence="3">The sequence shown here is derived from an EMBL/GenBank/DDBJ whole genome shotgun (WGS) entry which is preliminary data.</text>
</comment>
<evidence type="ECO:0000256" key="1">
    <source>
        <dbReference type="ARBA" id="ARBA00022801"/>
    </source>
</evidence>
<gene>
    <name evidence="3" type="ORF">FHX33_000459</name>
</gene>
<keyword evidence="4" id="KW-1185">Reference proteome</keyword>
<dbReference type="EMBL" id="JACHVP010000001">
    <property type="protein sequence ID" value="MBB2965727.1"/>
    <property type="molecule type" value="Genomic_DNA"/>
</dbReference>
<dbReference type="InterPro" id="IPR036380">
    <property type="entry name" value="Isochorismatase-like_sf"/>
</dbReference>
<dbReference type="InterPro" id="IPR050272">
    <property type="entry name" value="Isochorismatase-like_hydrls"/>
</dbReference>
<sequence>MSASIPTVLLVIDLQKGVLPGCWDADGVVSRAAGLVDRARAAGTPVVWVQHEADDLPAGSDEWAFADGLDPVDGETVVHKRYRDAFADTDLDEVLEGLDAARLVVAGAQSDYCIRTTTQSAAVRGYDVTLVEDAHTTTDAEWDDVEIAGRQIVAHTNRYFSGLRYPDQQFAVERAAEVEFG</sequence>
<dbReference type="Pfam" id="PF00857">
    <property type="entry name" value="Isochorismatase"/>
    <property type="match status" value="1"/>
</dbReference>
<evidence type="ECO:0000259" key="2">
    <source>
        <dbReference type="Pfam" id="PF00857"/>
    </source>
</evidence>
<dbReference type="Gene3D" id="3.40.50.850">
    <property type="entry name" value="Isochorismatase-like"/>
    <property type="match status" value="1"/>
</dbReference>
<dbReference type="CDD" id="cd01014">
    <property type="entry name" value="nicotinamidase_related"/>
    <property type="match status" value="1"/>
</dbReference>
<proteinExistence type="predicted"/>
<organism evidence="3 4">
    <name type="scientific">Leifsonia aquatica</name>
    <name type="common">Corynebacterium aquaticum</name>
    <dbReference type="NCBI Taxonomy" id="144185"/>
    <lineage>
        <taxon>Bacteria</taxon>
        <taxon>Bacillati</taxon>
        <taxon>Actinomycetota</taxon>
        <taxon>Actinomycetes</taxon>
        <taxon>Micrococcales</taxon>
        <taxon>Microbacteriaceae</taxon>
        <taxon>Leifsonia</taxon>
    </lineage>
</organism>
<dbReference type="RefSeq" id="WP_021764644.1">
    <property type="nucleotide sequence ID" value="NZ_JACHVP010000001.1"/>
</dbReference>
<keyword evidence="1" id="KW-0378">Hydrolase</keyword>
<dbReference type="AlphaFoldDB" id="A0A7W4UTG3"/>
<dbReference type="PANTHER" id="PTHR43540">
    <property type="entry name" value="PEROXYUREIDOACRYLATE/UREIDOACRYLATE AMIDOHYDROLASE-RELATED"/>
    <property type="match status" value="1"/>
</dbReference>